<accession>A0A6A6VK89</accession>
<dbReference type="OrthoDB" id="5413827at2759"/>
<reference evidence="1" key="1">
    <citation type="journal article" date="2020" name="Stud. Mycol.">
        <title>101 Dothideomycetes genomes: a test case for predicting lifestyles and emergence of pathogens.</title>
        <authorList>
            <person name="Haridas S."/>
            <person name="Albert R."/>
            <person name="Binder M."/>
            <person name="Bloem J."/>
            <person name="Labutti K."/>
            <person name="Salamov A."/>
            <person name="Andreopoulos B."/>
            <person name="Baker S."/>
            <person name="Barry K."/>
            <person name="Bills G."/>
            <person name="Bluhm B."/>
            <person name="Cannon C."/>
            <person name="Castanera R."/>
            <person name="Culley D."/>
            <person name="Daum C."/>
            <person name="Ezra D."/>
            <person name="Gonzalez J."/>
            <person name="Henrissat B."/>
            <person name="Kuo A."/>
            <person name="Liang C."/>
            <person name="Lipzen A."/>
            <person name="Lutzoni F."/>
            <person name="Magnuson J."/>
            <person name="Mondo S."/>
            <person name="Nolan M."/>
            <person name="Ohm R."/>
            <person name="Pangilinan J."/>
            <person name="Park H.-J."/>
            <person name="Ramirez L."/>
            <person name="Alfaro M."/>
            <person name="Sun H."/>
            <person name="Tritt A."/>
            <person name="Yoshinaga Y."/>
            <person name="Zwiers L.-H."/>
            <person name="Turgeon B."/>
            <person name="Goodwin S."/>
            <person name="Spatafora J."/>
            <person name="Crous P."/>
            <person name="Grigoriev I."/>
        </authorList>
    </citation>
    <scope>NUCLEOTIDE SEQUENCE</scope>
    <source>
        <strain evidence="1">CBS 119925</strain>
    </source>
</reference>
<dbReference type="PANTHER" id="PTHR38790:SF4">
    <property type="entry name" value="2EXR DOMAIN-CONTAINING PROTEIN"/>
    <property type="match status" value="1"/>
</dbReference>
<dbReference type="EMBL" id="MU006563">
    <property type="protein sequence ID" value="KAF2751028.1"/>
    <property type="molecule type" value="Genomic_DNA"/>
</dbReference>
<keyword evidence="2" id="KW-1185">Reference proteome</keyword>
<protein>
    <recommendedName>
        <fullName evidence="3">F-box domain-containing protein</fullName>
    </recommendedName>
</protein>
<sequence length="284" mass="31633">MGVYAALYPTTSNHKRSSKASTKAIRHTQGATEKINMLAKLPANKSLGWTPVNRHPGCGSVKHLGYRVTKPQVTERDVKAILHGYMKHCEAVPPVEAAVERCTKEEDTEIPQQLAQSLNITENNTRESPLLRLPPALRQKIFGYVLRGKTYSVCQPRNRPICIIEGSPKSKNLQLLSVGKQIHDEASMLPFKSNVFYAWPHLIASWLDSLTDMQKAAIGALRMNYPEARSGRSACYLGALSGLRHVYVTYTPENAASTERNHIVKKLRDSVGNSDLKAVFCRLE</sequence>
<name>A0A6A6VK89_9PLEO</name>
<dbReference type="PANTHER" id="PTHR38790">
    <property type="entry name" value="2EXR DOMAIN-CONTAINING PROTEIN-RELATED"/>
    <property type="match status" value="1"/>
</dbReference>
<evidence type="ECO:0000313" key="1">
    <source>
        <dbReference type="EMBL" id="KAF2751028.1"/>
    </source>
</evidence>
<evidence type="ECO:0000313" key="2">
    <source>
        <dbReference type="Proteomes" id="UP000799440"/>
    </source>
</evidence>
<dbReference type="Proteomes" id="UP000799440">
    <property type="component" value="Unassembled WGS sequence"/>
</dbReference>
<evidence type="ECO:0008006" key="3">
    <source>
        <dbReference type="Google" id="ProtNLM"/>
    </source>
</evidence>
<organism evidence="1 2">
    <name type="scientific">Sporormia fimetaria CBS 119925</name>
    <dbReference type="NCBI Taxonomy" id="1340428"/>
    <lineage>
        <taxon>Eukaryota</taxon>
        <taxon>Fungi</taxon>
        <taxon>Dikarya</taxon>
        <taxon>Ascomycota</taxon>
        <taxon>Pezizomycotina</taxon>
        <taxon>Dothideomycetes</taxon>
        <taxon>Pleosporomycetidae</taxon>
        <taxon>Pleosporales</taxon>
        <taxon>Sporormiaceae</taxon>
        <taxon>Sporormia</taxon>
    </lineage>
</organism>
<dbReference type="AlphaFoldDB" id="A0A6A6VK89"/>
<proteinExistence type="predicted"/>
<gene>
    <name evidence="1" type="ORF">M011DRAFT_483911</name>
</gene>